<accession>A0ABN1ZWF1</accession>
<dbReference type="PROSITE" id="PS51318">
    <property type="entry name" value="TAT"/>
    <property type="match status" value="1"/>
</dbReference>
<keyword evidence="1" id="KW-0732">Signal</keyword>
<sequence length="220" mass="23909">MSARRTAVVLLAAAATGAGAAARARRRLGASAAEAQATLPGDELLPQAQVQNDRACTLPAPPEAVWPWIAQLGQDRAGFYSFETLENLAGCRIVGATRVHLEWQDVAVGDPFRLHPDIALRVAEVDPGRCLVVTSQGGDAPGEMDFATTWTFHLAPVHQGRARATRLHLRERYETRSRPTRLMIEATSVVSAVMTWRMMSRLRTLVTRTADDGTDDRTAG</sequence>
<proteinExistence type="predicted"/>
<dbReference type="EMBL" id="BAAAOR010000007">
    <property type="protein sequence ID" value="GAA1505761.1"/>
    <property type="molecule type" value="Genomic_DNA"/>
</dbReference>
<protein>
    <recommendedName>
        <fullName evidence="4">SRPBCC family protein</fullName>
    </recommendedName>
</protein>
<keyword evidence="3" id="KW-1185">Reference proteome</keyword>
<dbReference type="RefSeq" id="WP_141005204.1">
    <property type="nucleotide sequence ID" value="NZ_BAAAOR010000007.1"/>
</dbReference>
<dbReference type="InterPro" id="IPR006311">
    <property type="entry name" value="TAT_signal"/>
</dbReference>
<dbReference type="InterPro" id="IPR023393">
    <property type="entry name" value="START-like_dom_sf"/>
</dbReference>
<name>A0ABN1ZWF1_9ACTN</name>
<evidence type="ECO:0000313" key="2">
    <source>
        <dbReference type="EMBL" id="GAA1505761.1"/>
    </source>
</evidence>
<comment type="caution">
    <text evidence="2">The sequence shown here is derived from an EMBL/GenBank/DDBJ whole genome shotgun (WGS) entry which is preliminary data.</text>
</comment>
<feature type="chain" id="PRO_5045431448" description="SRPBCC family protein" evidence="1">
    <location>
        <begin position="21"/>
        <end position="220"/>
    </location>
</feature>
<dbReference type="Proteomes" id="UP001500842">
    <property type="component" value="Unassembled WGS sequence"/>
</dbReference>
<feature type="signal peptide" evidence="1">
    <location>
        <begin position="1"/>
        <end position="20"/>
    </location>
</feature>
<dbReference type="Gene3D" id="3.30.530.20">
    <property type="match status" value="1"/>
</dbReference>
<evidence type="ECO:0000313" key="3">
    <source>
        <dbReference type="Proteomes" id="UP001500842"/>
    </source>
</evidence>
<gene>
    <name evidence="2" type="ORF">GCM10009788_06780</name>
</gene>
<evidence type="ECO:0008006" key="4">
    <source>
        <dbReference type="Google" id="ProtNLM"/>
    </source>
</evidence>
<dbReference type="SUPFAM" id="SSF55961">
    <property type="entry name" value="Bet v1-like"/>
    <property type="match status" value="1"/>
</dbReference>
<organism evidence="2 3">
    <name type="scientific">Nocardioides humi</name>
    <dbReference type="NCBI Taxonomy" id="449461"/>
    <lineage>
        <taxon>Bacteria</taxon>
        <taxon>Bacillati</taxon>
        <taxon>Actinomycetota</taxon>
        <taxon>Actinomycetes</taxon>
        <taxon>Propionibacteriales</taxon>
        <taxon>Nocardioidaceae</taxon>
        <taxon>Nocardioides</taxon>
    </lineage>
</organism>
<evidence type="ECO:0000256" key="1">
    <source>
        <dbReference type="SAM" id="SignalP"/>
    </source>
</evidence>
<reference evidence="2 3" key="1">
    <citation type="journal article" date="2019" name="Int. J. Syst. Evol. Microbiol.">
        <title>The Global Catalogue of Microorganisms (GCM) 10K type strain sequencing project: providing services to taxonomists for standard genome sequencing and annotation.</title>
        <authorList>
            <consortium name="The Broad Institute Genomics Platform"/>
            <consortium name="The Broad Institute Genome Sequencing Center for Infectious Disease"/>
            <person name="Wu L."/>
            <person name="Ma J."/>
        </authorList>
    </citation>
    <scope>NUCLEOTIDE SEQUENCE [LARGE SCALE GENOMIC DNA]</scope>
    <source>
        <strain evidence="2 3">JCM 14942</strain>
    </source>
</reference>